<organism evidence="1 2">
    <name type="scientific">Campylobacter massiliensis</name>
    <dbReference type="NCBI Taxonomy" id="2762557"/>
    <lineage>
        <taxon>Bacteria</taxon>
        <taxon>Pseudomonadati</taxon>
        <taxon>Campylobacterota</taxon>
        <taxon>Epsilonproteobacteria</taxon>
        <taxon>Campylobacterales</taxon>
        <taxon>Campylobacteraceae</taxon>
        <taxon>Campylobacter</taxon>
    </lineage>
</organism>
<sequence>MFDIVQSLYEKIYDIFKQGYDSFMDQEFEARIKRAISVLHFKYLIGACKEANAVLPKTNLNNLNLFDLIISIYNKRHRTHQAKFLLLHCFESGLRSTLAVNFSNLYNQDADDWFFKTDKPELGRILNIVKRRCKNEDLQNLGTFGIFDKFYMIDLEELSDEYWHTVEHIFASTKEYKSQILPAYGRQHLITKIGQIRKARNEIYHNNPTKIKFAKDLEILLLRMGYNLQDAIGGCDFRGDIKLQYKYD</sequence>
<accession>A0A842J8U7</accession>
<dbReference type="Proteomes" id="UP000552683">
    <property type="component" value="Unassembled WGS sequence"/>
</dbReference>
<keyword evidence="2" id="KW-1185">Reference proteome</keyword>
<evidence type="ECO:0000313" key="2">
    <source>
        <dbReference type="Proteomes" id="UP000552683"/>
    </source>
</evidence>
<reference evidence="1 2" key="1">
    <citation type="submission" date="2020-08" db="EMBL/GenBank/DDBJ databases">
        <title>Complete genome and description of Campylobacter massiliensis Marseille-Q3452 sp. nov.</title>
        <authorList>
            <person name="Antezack A."/>
        </authorList>
    </citation>
    <scope>NUCLEOTIDE SEQUENCE [LARGE SCALE GENOMIC DNA]</scope>
    <source>
        <strain evidence="1 2">Marseille-Q3452</strain>
    </source>
</reference>
<evidence type="ECO:0000313" key="1">
    <source>
        <dbReference type="EMBL" id="MBC2882439.1"/>
    </source>
</evidence>
<dbReference type="AlphaFoldDB" id="A0A842J8U7"/>
<proteinExistence type="predicted"/>
<dbReference type="GO" id="GO:0006508">
    <property type="term" value="P:proteolysis"/>
    <property type="evidence" value="ECO:0007669"/>
    <property type="project" value="UniProtKB-KW"/>
</dbReference>
<comment type="caution">
    <text evidence="1">The sequence shown here is derived from an EMBL/GenBank/DDBJ whole genome shotgun (WGS) entry which is preliminary data.</text>
</comment>
<dbReference type="GO" id="GO:0008233">
    <property type="term" value="F:peptidase activity"/>
    <property type="evidence" value="ECO:0007669"/>
    <property type="project" value="UniProtKB-KW"/>
</dbReference>
<name>A0A842J8U7_9BACT</name>
<dbReference type="EMBL" id="JACLZK010000001">
    <property type="protein sequence ID" value="MBC2882439.1"/>
    <property type="molecule type" value="Genomic_DNA"/>
</dbReference>
<dbReference type="RefSeq" id="WP_185898064.1">
    <property type="nucleotide sequence ID" value="NZ_JACLZK010000001.1"/>
</dbReference>
<protein>
    <submittedName>
        <fullName evidence="1">CAAX protease</fullName>
    </submittedName>
</protein>
<keyword evidence="1" id="KW-0378">Hydrolase</keyword>
<gene>
    <name evidence="1" type="ORF">H7R39_04015</name>
</gene>
<keyword evidence="1" id="KW-0645">Protease</keyword>